<evidence type="ECO:0000313" key="3">
    <source>
        <dbReference type="Proteomes" id="UP000183832"/>
    </source>
</evidence>
<organism evidence="2 3">
    <name type="scientific">Clunio marinus</name>
    <dbReference type="NCBI Taxonomy" id="568069"/>
    <lineage>
        <taxon>Eukaryota</taxon>
        <taxon>Metazoa</taxon>
        <taxon>Ecdysozoa</taxon>
        <taxon>Arthropoda</taxon>
        <taxon>Hexapoda</taxon>
        <taxon>Insecta</taxon>
        <taxon>Pterygota</taxon>
        <taxon>Neoptera</taxon>
        <taxon>Endopterygota</taxon>
        <taxon>Diptera</taxon>
        <taxon>Nematocera</taxon>
        <taxon>Chironomoidea</taxon>
        <taxon>Chironomidae</taxon>
        <taxon>Clunio</taxon>
    </lineage>
</organism>
<proteinExistence type="predicted"/>
<evidence type="ECO:0000256" key="1">
    <source>
        <dbReference type="SAM" id="MobiDB-lite"/>
    </source>
</evidence>
<reference evidence="2 3" key="1">
    <citation type="submission" date="2015-04" db="EMBL/GenBank/DDBJ databases">
        <authorList>
            <person name="Syromyatnikov M.Y."/>
            <person name="Popov V.N."/>
        </authorList>
    </citation>
    <scope>NUCLEOTIDE SEQUENCE [LARGE SCALE GENOMIC DNA]</scope>
</reference>
<dbReference type="EMBL" id="CVRI01000004">
    <property type="protein sequence ID" value="CRK87326.1"/>
    <property type="molecule type" value="Genomic_DNA"/>
</dbReference>
<dbReference type="Proteomes" id="UP000183832">
    <property type="component" value="Unassembled WGS sequence"/>
</dbReference>
<accession>A0A1J1HLJ5</accession>
<feature type="compositionally biased region" description="Polar residues" evidence="1">
    <location>
        <begin position="1"/>
        <end position="28"/>
    </location>
</feature>
<keyword evidence="3" id="KW-1185">Reference proteome</keyword>
<dbReference type="AlphaFoldDB" id="A0A1J1HLJ5"/>
<feature type="compositionally biased region" description="Polar residues" evidence="1">
    <location>
        <begin position="69"/>
        <end position="79"/>
    </location>
</feature>
<gene>
    <name evidence="2" type="ORF">CLUMA_CG001128</name>
</gene>
<feature type="region of interest" description="Disordered" evidence="1">
    <location>
        <begin position="1"/>
        <end position="79"/>
    </location>
</feature>
<sequence length="79" mass="8495">MATSTTGSMSLSQCPIMSQSGAGHSCSSLPPIKKATNSESEYLNLCHHQSHQNKHQKSSRKATKYARSHSCSSTNTAIE</sequence>
<feature type="compositionally biased region" description="Basic residues" evidence="1">
    <location>
        <begin position="48"/>
        <end position="67"/>
    </location>
</feature>
<name>A0A1J1HLJ5_9DIPT</name>
<protein>
    <submittedName>
        <fullName evidence="2">CLUMA_CG001128, isoform A</fullName>
    </submittedName>
</protein>
<evidence type="ECO:0000313" key="2">
    <source>
        <dbReference type="EMBL" id="CRK87326.1"/>
    </source>
</evidence>